<dbReference type="STRING" id="130081.M2XYR8"/>
<reference evidence="3" key="1">
    <citation type="journal article" date="2013" name="Science">
        <title>Gene transfer from bacteria and archaea facilitated evolution of an extremophilic eukaryote.</title>
        <authorList>
            <person name="Schonknecht G."/>
            <person name="Chen W.H."/>
            <person name="Ternes C.M."/>
            <person name="Barbier G.G."/>
            <person name="Shrestha R.P."/>
            <person name="Stanke M."/>
            <person name="Brautigam A."/>
            <person name="Baker B.J."/>
            <person name="Banfield J.F."/>
            <person name="Garavito R.M."/>
            <person name="Carr K."/>
            <person name="Wilkerson C."/>
            <person name="Rensing S.A."/>
            <person name="Gagneul D."/>
            <person name="Dickenson N.E."/>
            <person name="Oesterhelt C."/>
            <person name="Lercher M.J."/>
            <person name="Weber A.P."/>
        </authorList>
    </citation>
    <scope>NUCLEOTIDE SEQUENCE [LARGE SCALE GENOMIC DNA]</scope>
    <source>
        <strain evidence="3">074W</strain>
    </source>
</reference>
<dbReference type="AlphaFoldDB" id="M2XYR8"/>
<evidence type="ECO:0000313" key="3">
    <source>
        <dbReference type="Proteomes" id="UP000030680"/>
    </source>
</evidence>
<evidence type="ECO:0000313" key="2">
    <source>
        <dbReference type="EMBL" id="EME28644.1"/>
    </source>
</evidence>
<dbReference type="PANTHER" id="PTHR13251">
    <property type="entry name" value="EPILEPSY HOLOPROSENCEPHALY CANDIDATE 1/TMEM1"/>
    <property type="match status" value="1"/>
</dbReference>
<accession>M2XYR8</accession>
<dbReference type="Gramene" id="EME28644">
    <property type="protein sequence ID" value="EME28644"/>
    <property type="gene ID" value="Gasu_38520"/>
</dbReference>
<dbReference type="KEGG" id="gsl:Gasu_38520"/>
<name>M2XYR8_GALSU</name>
<dbReference type="GO" id="GO:0005829">
    <property type="term" value="C:cytosol"/>
    <property type="evidence" value="ECO:0007669"/>
    <property type="project" value="GOC"/>
</dbReference>
<dbReference type="PANTHER" id="PTHR13251:SF3">
    <property type="entry name" value="TRAFFICKING PROTEIN PARTICLE COMPLEX SUBUNIT 10"/>
    <property type="match status" value="1"/>
</dbReference>
<gene>
    <name evidence="2" type="ORF">Gasu_38520</name>
</gene>
<dbReference type="InterPro" id="IPR056913">
    <property type="entry name" value="TRAPPC10/Trs130_N"/>
</dbReference>
<dbReference type="Pfam" id="PF23036">
    <property type="entry name" value="TRAPPC10_1st"/>
    <property type="match status" value="1"/>
</dbReference>
<feature type="domain" description="TRAPPC10/Trs130 N-terminal" evidence="1">
    <location>
        <begin position="16"/>
        <end position="328"/>
    </location>
</feature>
<dbReference type="GeneID" id="17087499"/>
<dbReference type="EMBL" id="KB454517">
    <property type="protein sequence ID" value="EME28644.1"/>
    <property type="molecule type" value="Genomic_DNA"/>
</dbReference>
<dbReference type="Proteomes" id="UP000030680">
    <property type="component" value="Unassembled WGS sequence"/>
</dbReference>
<dbReference type="RefSeq" id="XP_005705164.1">
    <property type="nucleotide sequence ID" value="XM_005705107.1"/>
</dbReference>
<protein>
    <recommendedName>
        <fullName evidence="1">TRAPPC10/Trs130 N-terminal domain-containing protein</fullName>
    </recommendedName>
</protein>
<proteinExistence type="predicted"/>
<organism evidence="2 3">
    <name type="scientific">Galdieria sulphuraria</name>
    <name type="common">Red alga</name>
    <dbReference type="NCBI Taxonomy" id="130081"/>
    <lineage>
        <taxon>Eukaryota</taxon>
        <taxon>Rhodophyta</taxon>
        <taxon>Bangiophyceae</taxon>
        <taxon>Galdieriales</taxon>
        <taxon>Galdieriaceae</taxon>
        <taxon>Galdieria</taxon>
    </lineage>
</organism>
<sequence length="1119" mass="129147">MEGISRGLPVKVVDEYKIWDRLRVESSLPLYQLSWKDYSNDGSYLSRVSQSVWLDFLVHSGTVDSSNGIVSYFHSGPVDWFKNPYLYIYVISVADLDSYREKQRMRLHVFAEACREKSVEYLIVYSPPSTAPLAAALSTTNSNVSSLSLRMFSEEDPAQKARRKVFERLKTELNVIKGRETVVKLEQGGTVPAFFVHRLRECIVSAIEQRIKGYRKEVDKYLQSKSVPGWNFQKFVALEESLAFVYYQAGHLESSLKCYQIAQEVFQTNKIGIFRQASTKVSSARQVLYYGCEEIRNLLCQSHLGELEVSSYIFSRQFSLLYSLRMFEDIPKLVFNYIANIYQRTKHVTEETENFFIQAWIFCCCSVLRDSSYVPRNSNVDESEENADMQHSFPVYFSEDFIAKLIFMQLLCFSNFLRSKFDKISIEFPCVYLDVKKVFLDSLTQITVDDRILKEDETLSQHLESLENGCAEFIGLCRTLTELLDKVGRQRLVSEMRGYYGITLATIGRLEEARQVLETECNLLSSEHWNLILFCRLSWLARTEKDLGLSSKYLSSCLNILHNLCELQRNCSEHIVERVKQEASIWIEEVHELSKTVPETISFRLDKIFRSCRIVTKLQLDEIFQFDPLSLDISLESELPGGIYIEKCIVFLAEQNEFSKEIDHKRIQLESNDSFYVLPGSNIISVITDSLELCGVLLVESIHLKMHRLSLIWTATDPLDTFFPLFTSLFVHERPPLGRIFLQSCSEIYTNDGKFFVDQDIEVEASHHSSVEGSSILIGFCGHRQDRISLRLPTIEAGDTYRLTASIPIPKENFDFSKAIQTAGETSHYKQTMFLFATLVGKEFLSSGEEKPYQYNTEKEIEVVFPFFIGIECKTLLFDESIVKFMLTCSSCSSLVSRFVALHISSISVPELQLDNENGDIHLYSFYFQKPFERRFFFLKLVSEVNRLESVFKSTEESFLSLSCCISKNKDSLERNNHMELRCPFSFTALVPWYILRVEYKYDDTYQLVQGSEFLLRISLKIIRWEGENTFGQGFGYLIDNENIGWIVMGKSRGFLPHNESDTEIVVTLVPILTGILYLPSLHLYYNGEMVHSRNIYQVDCSRQIIVRPPLHLISSSVP</sequence>
<dbReference type="GO" id="GO:0034498">
    <property type="term" value="P:early endosome to Golgi transport"/>
    <property type="evidence" value="ECO:0007669"/>
    <property type="project" value="TreeGrafter"/>
</dbReference>
<dbReference type="OrthoDB" id="4271at2759"/>
<dbReference type="GO" id="GO:1990071">
    <property type="term" value="C:TRAPPII protein complex"/>
    <property type="evidence" value="ECO:0007669"/>
    <property type="project" value="InterPro"/>
</dbReference>
<dbReference type="InterPro" id="IPR045126">
    <property type="entry name" value="TRAPPC10/Trs130"/>
</dbReference>
<dbReference type="GO" id="GO:0006891">
    <property type="term" value="P:intra-Golgi vesicle-mediated transport"/>
    <property type="evidence" value="ECO:0007669"/>
    <property type="project" value="TreeGrafter"/>
</dbReference>
<keyword evidence="3" id="KW-1185">Reference proteome</keyword>
<evidence type="ECO:0000259" key="1">
    <source>
        <dbReference type="Pfam" id="PF23036"/>
    </source>
</evidence>
<dbReference type="eggNOG" id="KOG1931">
    <property type="taxonomic scope" value="Eukaryota"/>
</dbReference>